<evidence type="ECO:0008006" key="4">
    <source>
        <dbReference type="Google" id="ProtNLM"/>
    </source>
</evidence>
<gene>
    <name evidence="2" type="ORF">C8P68_103210</name>
</gene>
<keyword evidence="3" id="KW-1185">Reference proteome</keyword>
<dbReference type="RefSeq" id="WP_107828239.1">
    <property type="nucleotide sequence ID" value="NZ_CP160205.1"/>
</dbReference>
<reference evidence="2 3" key="1">
    <citation type="submission" date="2018-04" db="EMBL/GenBank/DDBJ databases">
        <title>Genomic Encyclopedia of Archaeal and Bacterial Type Strains, Phase II (KMG-II): from individual species to whole genera.</title>
        <authorList>
            <person name="Goeker M."/>
        </authorList>
    </citation>
    <scope>NUCLEOTIDE SEQUENCE [LARGE SCALE GENOMIC DNA]</scope>
    <source>
        <strain evidence="2 3">DSM 26809</strain>
    </source>
</reference>
<accession>A0A2T5JB04</accession>
<evidence type="ECO:0000256" key="1">
    <source>
        <dbReference type="SAM" id="SignalP"/>
    </source>
</evidence>
<name>A0A2T5JB04_9SPHI</name>
<dbReference type="OrthoDB" id="795713at2"/>
<keyword evidence="1" id="KW-0732">Signal</keyword>
<dbReference type="Proteomes" id="UP000244168">
    <property type="component" value="Unassembled WGS sequence"/>
</dbReference>
<evidence type="ECO:0000313" key="2">
    <source>
        <dbReference type="EMBL" id="PTQ98051.1"/>
    </source>
</evidence>
<feature type="signal peptide" evidence="1">
    <location>
        <begin position="1"/>
        <end position="21"/>
    </location>
</feature>
<organism evidence="2 3">
    <name type="scientific">Mucilaginibacter yixingensis</name>
    <dbReference type="NCBI Taxonomy" id="1295612"/>
    <lineage>
        <taxon>Bacteria</taxon>
        <taxon>Pseudomonadati</taxon>
        <taxon>Bacteroidota</taxon>
        <taxon>Sphingobacteriia</taxon>
        <taxon>Sphingobacteriales</taxon>
        <taxon>Sphingobacteriaceae</taxon>
        <taxon>Mucilaginibacter</taxon>
    </lineage>
</organism>
<dbReference type="AlphaFoldDB" id="A0A2T5JB04"/>
<evidence type="ECO:0000313" key="3">
    <source>
        <dbReference type="Proteomes" id="UP000244168"/>
    </source>
</evidence>
<feature type="chain" id="PRO_5015507423" description="Lipoprotein" evidence="1">
    <location>
        <begin position="22"/>
        <end position="131"/>
    </location>
</feature>
<dbReference type="EMBL" id="QAOQ01000003">
    <property type="protein sequence ID" value="PTQ98051.1"/>
    <property type="molecule type" value="Genomic_DNA"/>
</dbReference>
<dbReference type="PROSITE" id="PS51257">
    <property type="entry name" value="PROKAR_LIPOPROTEIN"/>
    <property type="match status" value="1"/>
</dbReference>
<comment type="caution">
    <text evidence="2">The sequence shown here is derived from an EMBL/GenBank/DDBJ whole genome shotgun (WGS) entry which is preliminary data.</text>
</comment>
<protein>
    <recommendedName>
        <fullName evidence="4">Lipoprotein</fullName>
    </recommendedName>
</protein>
<proteinExistence type="predicted"/>
<sequence>MKRLTPLFLLGSLGLLFTACSHQPENPVRSIVIKHTELGRQTLFKITCDNFDQYFKDAPSLTIVSQKGIDSVTHILDKLTGTDDTGLDVRARIILTHADNKTDTACVGVSETRYKGAIYKTPEELLKLIEP</sequence>